<evidence type="ECO:0000313" key="8">
    <source>
        <dbReference type="EMBL" id="OGC46385.1"/>
    </source>
</evidence>
<dbReference type="InterPro" id="IPR022572">
    <property type="entry name" value="DNA_rep/recomb_RecO_N"/>
</dbReference>
<dbReference type="NCBIfam" id="TIGR00613">
    <property type="entry name" value="reco"/>
    <property type="match status" value="1"/>
</dbReference>
<evidence type="ECO:0000256" key="3">
    <source>
        <dbReference type="ARBA" id="ARBA00022763"/>
    </source>
</evidence>
<comment type="similarity">
    <text evidence="1">Belongs to the RecO family.</text>
</comment>
<protein>
    <recommendedName>
        <fullName evidence="2">DNA repair protein RecO</fullName>
    </recommendedName>
    <alternativeName>
        <fullName evidence="6">Recombination protein O</fullName>
    </alternativeName>
</protein>
<evidence type="ECO:0000256" key="1">
    <source>
        <dbReference type="ARBA" id="ARBA00007452"/>
    </source>
</evidence>
<reference evidence="8 9" key="1">
    <citation type="journal article" date="2016" name="Nat. Commun.">
        <title>Thousands of microbial genomes shed light on interconnected biogeochemical processes in an aquifer system.</title>
        <authorList>
            <person name="Anantharaman K."/>
            <person name="Brown C.T."/>
            <person name="Hug L.A."/>
            <person name="Sharon I."/>
            <person name="Castelle C.J."/>
            <person name="Probst A.J."/>
            <person name="Thomas B.C."/>
            <person name="Singh A."/>
            <person name="Wilkins M.J."/>
            <person name="Karaoz U."/>
            <person name="Brodie E.L."/>
            <person name="Williams K.H."/>
            <person name="Hubbard S.S."/>
            <person name="Banfield J.F."/>
        </authorList>
    </citation>
    <scope>NUCLEOTIDE SEQUENCE [LARGE SCALE GENOMIC DNA]</scope>
</reference>
<organism evidence="8 9">
    <name type="scientific">candidate division WWE3 bacterium RBG_19FT_COMBO_34_6</name>
    <dbReference type="NCBI Taxonomy" id="1802612"/>
    <lineage>
        <taxon>Bacteria</taxon>
        <taxon>Katanobacteria</taxon>
    </lineage>
</organism>
<comment type="caution">
    <text evidence="8">The sequence shown here is derived from an EMBL/GenBank/DDBJ whole genome shotgun (WGS) entry which is preliminary data.</text>
</comment>
<dbReference type="SUPFAM" id="SSF57863">
    <property type="entry name" value="ArfGap/RecO-like zinc finger"/>
    <property type="match status" value="1"/>
</dbReference>
<evidence type="ECO:0000259" key="7">
    <source>
        <dbReference type="Pfam" id="PF11967"/>
    </source>
</evidence>
<keyword evidence="4" id="KW-0233">DNA recombination</keyword>
<dbReference type="Gene3D" id="2.40.50.140">
    <property type="entry name" value="Nucleic acid-binding proteins"/>
    <property type="match status" value="1"/>
</dbReference>
<dbReference type="GO" id="GO:0006302">
    <property type="term" value="P:double-strand break repair"/>
    <property type="evidence" value="ECO:0007669"/>
    <property type="project" value="TreeGrafter"/>
</dbReference>
<evidence type="ECO:0000313" key="9">
    <source>
        <dbReference type="Proteomes" id="UP000178615"/>
    </source>
</evidence>
<dbReference type="Gene3D" id="1.20.1440.120">
    <property type="entry name" value="Recombination protein O, C-terminal domain"/>
    <property type="match status" value="1"/>
</dbReference>
<dbReference type="PANTHER" id="PTHR33991">
    <property type="entry name" value="DNA REPAIR PROTEIN RECO"/>
    <property type="match status" value="1"/>
</dbReference>
<evidence type="ECO:0000256" key="5">
    <source>
        <dbReference type="ARBA" id="ARBA00023204"/>
    </source>
</evidence>
<dbReference type="AlphaFoldDB" id="A0A1F4UN33"/>
<dbReference type="InterPro" id="IPR042242">
    <property type="entry name" value="RecO_C"/>
</dbReference>
<proteinExistence type="inferred from homology"/>
<accession>A0A1F4UN33</accession>
<dbReference type="InterPro" id="IPR037278">
    <property type="entry name" value="ARFGAP/RecO"/>
</dbReference>
<evidence type="ECO:0000256" key="6">
    <source>
        <dbReference type="ARBA" id="ARBA00033409"/>
    </source>
</evidence>
<evidence type="ECO:0000256" key="4">
    <source>
        <dbReference type="ARBA" id="ARBA00023172"/>
    </source>
</evidence>
<name>A0A1F4UN33_UNCKA</name>
<dbReference type="Proteomes" id="UP000178615">
    <property type="component" value="Unassembled WGS sequence"/>
</dbReference>
<dbReference type="SUPFAM" id="SSF50249">
    <property type="entry name" value="Nucleic acid-binding proteins"/>
    <property type="match status" value="1"/>
</dbReference>
<evidence type="ECO:0000256" key="2">
    <source>
        <dbReference type="ARBA" id="ARBA00021310"/>
    </source>
</evidence>
<keyword evidence="3" id="KW-0227">DNA damage</keyword>
<gene>
    <name evidence="8" type="ORF">A2V49_02205</name>
</gene>
<dbReference type="EMBL" id="MEUV01000005">
    <property type="protein sequence ID" value="OGC46385.1"/>
    <property type="molecule type" value="Genomic_DNA"/>
</dbReference>
<dbReference type="GO" id="GO:0006310">
    <property type="term" value="P:DNA recombination"/>
    <property type="evidence" value="ECO:0007669"/>
    <property type="project" value="UniProtKB-KW"/>
</dbReference>
<sequence length="192" mass="22276">MHTRNIRALVLKNIKYKDNDKIYTLFARDEGKISVIGKGVSKITSKRAGSLDSLNEVQAQISDHISGQYYLNEVKVINSFRHIKSNYKILANALYTAELINKLILEDSNVKHIYDLMIAFYKRMDRESYKADGVFTNKFELKLMQLLGYEPPKNVVLAWKNSIKDKRFDKADNIVKRFVKDIIGERIKSLEL</sequence>
<keyword evidence="5" id="KW-0234">DNA repair</keyword>
<dbReference type="PANTHER" id="PTHR33991:SF1">
    <property type="entry name" value="DNA REPAIR PROTEIN RECO"/>
    <property type="match status" value="1"/>
</dbReference>
<dbReference type="Pfam" id="PF11967">
    <property type="entry name" value="RecO_N"/>
    <property type="match status" value="1"/>
</dbReference>
<dbReference type="GO" id="GO:0043590">
    <property type="term" value="C:bacterial nucleoid"/>
    <property type="evidence" value="ECO:0007669"/>
    <property type="project" value="TreeGrafter"/>
</dbReference>
<feature type="domain" description="DNA replication/recombination mediator RecO N-terminal" evidence="7">
    <location>
        <begin position="1"/>
        <end position="80"/>
    </location>
</feature>
<dbReference type="InterPro" id="IPR012340">
    <property type="entry name" value="NA-bd_OB-fold"/>
</dbReference>
<dbReference type="Pfam" id="PF02565">
    <property type="entry name" value="RecO_C"/>
    <property type="match status" value="1"/>
</dbReference>
<dbReference type="InterPro" id="IPR003717">
    <property type="entry name" value="RecO"/>
</dbReference>